<evidence type="ECO:0000313" key="2">
    <source>
        <dbReference type="EMBL" id="KAK1924575.1"/>
    </source>
</evidence>
<accession>A0AAD9L5P7</accession>
<dbReference type="EMBL" id="JAODAN010000004">
    <property type="protein sequence ID" value="KAK1924575.1"/>
    <property type="molecule type" value="Genomic_DNA"/>
</dbReference>
<comment type="caution">
    <text evidence="2">The sequence shown here is derived from an EMBL/GenBank/DDBJ whole genome shotgun (WGS) entry which is preliminary data.</text>
</comment>
<proteinExistence type="predicted"/>
<reference evidence="2" key="1">
    <citation type="submission" date="2023-02" db="EMBL/GenBank/DDBJ databases">
        <title>Identification and recombinant expression of a fungal hydrolase from Papiliotrema laurentii that hydrolyzes apple cutin and clears colloidal polyester polyurethane.</title>
        <authorList>
            <consortium name="DOE Joint Genome Institute"/>
            <person name="Roman V.A."/>
            <person name="Bojanowski C."/>
            <person name="Crable B.R."/>
            <person name="Wagner D.N."/>
            <person name="Hung C.S."/>
            <person name="Nadeau L.J."/>
            <person name="Schratz L."/>
            <person name="Haridas S."/>
            <person name="Pangilinan J."/>
            <person name="Lipzen A."/>
            <person name="Na H."/>
            <person name="Yan M."/>
            <person name="Ng V."/>
            <person name="Grigoriev I.V."/>
            <person name="Spatafora J.W."/>
            <person name="Barlow D."/>
            <person name="Biffinger J."/>
            <person name="Kelley-Loughnane N."/>
            <person name="Varaljay V.A."/>
            <person name="Crookes-Goodson W.J."/>
        </authorList>
    </citation>
    <scope>NUCLEOTIDE SEQUENCE</scope>
    <source>
        <strain evidence="2">5307AH</strain>
    </source>
</reference>
<feature type="region of interest" description="Disordered" evidence="1">
    <location>
        <begin position="282"/>
        <end position="310"/>
    </location>
</feature>
<evidence type="ECO:0000313" key="3">
    <source>
        <dbReference type="Proteomes" id="UP001182556"/>
    </source>
</evidence>
<feature type="compositionally biased region" description="Polar residues" evidence="1">
    <location>
        <begin position="188"/>
        <end position="199"/>
    </location>
</feature>
<dbReference type="AlphaFoldDB" id="A0AAD9L5P7"/>
<protein>
    <submittedName>
        <fullName evidence="2">Uncharacterized protein</fullName>
    </submittedName>
</protein>
<feature type="compositionally biased region" description="Low complexity" evidence="1">
    <location>
        <begin position="221"/>
        <end position="248"/>
    </location>
</feature>
<gene>
    <name evidence="2" type="ORF">DB88DRAFT_486016</name>
</gene>
<sequence length="474" mass="47763">MTAGTALPSQITASPDGPLKLANQLLDMSSNLCLAPGGGCGVFNLTFEDCQDDHCACEDSATLAGMVCGQCNANQNAITLYNQYLQACQKAGWAHPSDTVTVSLGTPPVALVTPPNTTQTLTALKPSTAAAAKASSAPSLSGGHNDDDNSPGLPNTDDPDDESPSTADADSTSTDKGTSASKLRATNAALQQDDTTTARSVGPIGQQAKPTGAFALVANNSSPLSPGSPTAASSGSKSSSGLTLGSASDDSEDSPALSDSSDMVVSFSRTVMSSMILTVSTPTSHGSSLKDSSGVTAASNSTSASAKPSQPSDLALGATLRFFGFDIDGKCDDSCSVWKSLANTCKQDRCICTKAGISSAASCSQCLGSTTHGEAYQQQIGLYNAFTSNCTAYVDGPTAAAAGVGNGLSGYDIVPSATNTHASEVRSTGRPPTKANAEATATETKTMGGQRLARSASISLYAVSIMLGWLVLGL</sequence>
<feature type="region of interest" description="Disordered" evidence="1">
    <location>
        <begin position="127"/>
        <end position="260"/>
    </location>
</feature>
<feature type="compositionally biased region" description="Polar residues" evidence="1">
    <location>
        <begin position="282"/>
        <end position="291"/>
    </location>
</feature>
<feature type="compositionally biased region" description="Low complexity" evidence="1">
    <location>
        <begin position="292"/>
        <end position="309"/>
    </location>
</feature>
<feature type="compositionally biased region" description="Low complexity" evidence="1">
    <location>
        <begin position="433"/>
        <end position="446"/>
    </location>
</feature>
<dbReference type="Proteomes" id="UP001182556">
    <property type="component" value="Unassembled WGS sequence"/>
</dbReference>
<feature type="compositionally biased region" description="Low complexity" evidence="1">
    <location>
        <begin position="164"/>
        <end position="181"/>
    </location>
</feature>
<feature type="compositionally biased region" description="Low complexity" evidence="1">
    <location>
        <begin position="127"/>
        <end position="141"/>
    </location>
</feature>
<keyword evidence="3" id="KW-1185">Reference proteome</keyword>
<organism evidence="2 3">
    <name type="scientific">Papiliotrema laurentii</name>
    <name type="common">Cryptococcus laurentii</name>
    <dbReference type="NCBI Taxonomy" id="5418"/>
    <lineage>
        <taxon>Eukaryota</taxon>
        <taxon>Fungi</taxon>
        <taxon>Dikarya</taxon>
        <taxon>Basidiomycota</taxon>
        <taxon>Agaricomycotina</taxon>
        <taxon>Tremellomycetes</taxon>
        <taxon>Tremellales</taxon>
        <taxon>Rhynchogastremaceae</taxon>
        <taxon>Papiliotrema</taxon>
    </lineage>
</organism>
<evidence type="ECO:0000256" key="1">
    <source>
        <dbReference type="SAM" id="MobiDB-lite"/>
    </source>
</evidence>
<name>A0AAD9L5P7_PAPLA</name>
<feature type="region of interest" description="Disordered" evidence="1">
    <location>
        <begin position="421"/>
        <end position="448"/>
    </location>
</feature>